<keyword evidence="4" id="KW-1185">Reference proteome</keyword>
<evidence type="ECO:0000313" key="3">
    <source>
        <dbReference type="EMBL" id="ORY44540.1"/>
    </source>
</evidence>
<reference evidence="3 4" key="1">
    <citation type="submission" date="2016-07" db="EMBL/GenBank/DDBJ databases">
        <title>Pervasive Adenine N6-methylation of Active Genes in Fungi.</title>
        <authorList>
            <consortium name="DOE Joint Genome Institute"/>
            <person name="Mondo S.J."/>
            <person name="Dannebaum R.O."/>
            <person name="Kuo R.C."/>
            <person name="Labutti K."/>
            <person name="Haridas S."/>
            <person name="Kuo A."/>
            <person name="Salamov A."/>
            <person name="Ahrendt S.R."/>
            <person name="Lipzen A."/>
            <person name="Sullivan W."/>
            <person name="Andreopoulos W.B."/>
            <person name="Clum A."/>
            <person name="Lindquist E."/>
            <person name="Daum C."/>
            <person name="Ramamoorthy G.K."/>
            <person name="Gryganskyi A."/>
            <person name="Culley D."/>
            <person name="Magnuson J.K."/>
            <person name="James T.Y."/>
            <person name="O'Malley M.A."/>
            <person name="Stajich J.E."/>
            <person name="Spatafora J.W."/>
            <person name="Visel A."/>
            <person name="Grigoriev I.V."/>
        </authorList>
    </citation>
    <scope>NUCLEOTIDE SEQUENCE [LARGE SCALE GENOMIC DNA]</scope>
    <source>
        <strain evidence="3 4">JEL800</strain>
    </source>
</reference>
<dbReference type="STRING" id="329046.A0A1Y2CBX2"/>
<dbReference type="Proteomes" id="UP000193642">
    <property type="component" value="Unassembled WGS sequence"/>
</dbReference>
<dbReference type="FunFam" id="3.30.479.30:FF:000004">
    <property type="entry name" value="Putative membrane protease family, stomatin"/>
    <property type="match status" value="1"/>
</dbReference>
<protein>
    <recommendedName>
        <fullName evidence="2">Band 7 domain-containing protein</fullName>
    </recommendedName>
</protein>
<dbReference type="InterPro" id="IPR043202">
    <property type="entry name" value="Band-7_stomatin-like"/>
</dbReference>
<dbReference type="PRINTS" id="PR00721">
    <property type="entry name" value="STOMATIN"/>
</dbReference>
<dbReference type="InterPro" id="IPR001107">
    <property type="entry name" value="Band_7"/>
</dbReference>
<dbReference type="InterPro" id="IPR036013">
    <property type="entry name" value="Band_7/SPFH_dom_sf"/>
</dbReference>
<dbReference type="Pfam" id="PF01145">
    <property type="entry name" value="Band_7"/>
    <property type="match status" value="1"/>
</dbReference>
<dbReference type="EMBL" id="MCGO01000022">
    <property type="protein sequence ID" value="ORY44540.1"/>
    <property type="molecule type" value="Genomic_DNA"/>
</dbReference>
<sequence length="278" mass="30900">MIQPPPLPRQQNLQKSYKHELPLEKHQQNAVYEACVGCCGDCCGFLGMFPCLCCFPNPYRTIQQGNVGLVTRFGRYYKCVDPGLVSVNPYTEQIRAVEIKVNITPIPSQVIMTKDNVSIVIDSVIYWEIVEPFIATFLVSNVNKALMERTQTTLRHVVGSRSLQESIENRESVAHDILGLIAAPAKSWGVKVESILIKDIKFTPDLQESLAAAAKQQRIGESKIITARAEVESAKLMREASDILNTQAAMQIRYLETLANISSHPGTKVIFLPPGSDK</sequence>
<dbReference type="SMART" id="SM00244">
    <property type="entry name" value="PHB"/>
    <property type="match status" value="1"/>
</dbReference>
<accession>A0A1Y2CBX2</accession>
<organism evidence="3 4">
    <name type="scientific">Rhizoclosmatium globosum</name>
    <dbReference type="NCBI Taxonomy" id="329046"/>
    <lineage>
        <taxon>Eukaryota</taxon>
        <taxon>Fungi</taxon>
        <taxon>Fungi incertae sedis</taxon>
        <taxon>Chytridiomycota</taxon>
        <taxon>Chytridiomycota incertae sedis</taxon>
        <taxon>Chytridiomycetes</taxon>
        <taxon>Chytridiales</taxon>
        <taxon>Chytriomycetaceae</taxon>
        <taxon>Rhizoclosmatium</taxon>
    </lineage>
</organism>
<dbReference type="Gene3D" id="3.30.479.30">
    <property type="entry name" value="Band 7 domain"/>
    <property type="match status" value="1"/>
</dbReference>
<dbReference type="OrthoDB" id="2105077at2759"/>
<name>A0A1Y2CBX2_9FUNG</name>
<comment type="caution">
    <text evidence="3">The sequence shown here is derived from an EMBL/GenBank/DDBJ whole genome shotgun (WGS) entry which is preliminary data.</text>
</comment>
<dbReference type="PANTHER" id="PTHR10264:SF19">
    <property type="entry name" value="AT06885P-RELATED"/>
    <property type="match status" value="1"/>
</dbReference>
<dbReference type="Gene3D" id="6.10.250.2090">
    <property type="match status" value="1"/>
</dbReference>
<proteinExistence type="inferred from homology"/>
<dbReference type="CDD" id="cd13437">
    <property type="entry name" value="SPFH_alloslipin"/>
    <property type="match status" value="1"/>
</dbReference>
<gene>
    <name evidence="3" type="ORF">BCR33DRAFT_659749</name>
</gene>
<dbReference type="SUPFAM" id="SSF117892">
    <property type="entry name" value="Band 7/SPFH domain"/>
    <property type="match status" value="1"/>
</dbReference>
<dbReference type="AlphaFoldDB" id="A0A1Y2CBX2"/>
<evidence type="ECO:0000259" key="2">
    <source>
        <dbReference type="SMART" id="SM00244"/>
    </source>
</evidence>
<evidence type="ECO:0000313" key="4">
    <source>
        <dbReference type="Proteomes" id="UP000193642"/>
    </source>
</evidence>
<dbReference type="GO" id="GO:0098552">
    <property type="term" value="C:side of membrane"/>
    <property type="evidence" value="ECO:0007669"/>
    <property type="project" value="UniProtKB-ARBA"/>
</dbReference>
<feature type="domain" description="Band 7" evidence="2">
    <location>
        <begin position="57"/>
        <end position="214"/>
    </location>
</feature>
<dbReference type="InterPro" id="IPR001972">
    <property type="entry name" value="Stomatin_HflK_fam"/>
</dbReference>
<evidence type="ECO:0000256" key="1">
    <source>
        <dbReference type="ARBA" id="ARBA00008164"/>
    </source>
</evidence>
<dbReference type="PANTHER" id="PTHR10264">
    <property type="entry name" value="BAND 7 PROTEIN-RELATED"/>
    <property type="match status" value="1"/>
</dbReference>
<dbReference type="GO" id="GO:0005886">
    <property type="term" value="C:plasma membrane"/>
    <property type="evidence" value="ECO:0007669"/>
    <property type="project" value="InterPro"/>
</dbReference>
<comment type="similarity">
    <text evidence="1">Belongs to the band 7/mec-2 family.</text>
</comment>